<accession>A0A4Y2F3K7</accession>
<protein>
    <submittedName>
        <fullName evidence="1">Uncharacterized protein</fullName>
    </submittedName>
</protein>
<dbReference type="EMBL" id="BGPR01000776">
    <property type="protein sequence ID" value="GBM35119.1"/>
    <property type="molecule type" value="Genomic_DNA"/>
</dbReference>
<dbReference type="AlphaFoldDB" id="A0A4Y2F3K7"/>
<gene>
    <name evidence="1" type="ORF">AVEN_40342_1</name>
</gene>
<reference evidence="1 2" key="1">
    <citation type="journal article" date="2019" name="Sci. Rep.">
        <title>Orb-weaving spider Araneus ventricosus genome elucidates the spidroin gene catalogue.</title>
        <authorList>
            <person name="Kono N."/>
            <person name="Nakamura H."/>
            <person name="Ohtoshi R."/>
            <person name="Moran D.A.P."/>
            <person name="Shinohara A."/>
            <person name="Yoshida Y."/>
            <person name="Fujiwara M."/>
            <person name="Mori M."/>
            <person name="Tomita M."/>
            <person name="Arakawa K."/>
        </authorList>
    </citation>
    <scope>NUCLEOTIDE SEQUENCE [LARGE SCALE GENOMIC DNA]</scope>
</reference>
<dbReference type="Proteomes" id="UP000499080">
    <property type="component" value="Unassembled WGS sequence"/>
</dbReference>
<name>A0A4Y2F3K7_ARAVE</name>
<evidence type="ECO:0000313" key="2">
    <source>
        <dbReference type="Proteomes" id="UP000499080"/>
    </source>
</evidence>
<sequence length="240" mass="27079">MSGNPEFFRNFVSTYTLSDEKYPDTFGFTHFLEFLLKGSSDCPSTSTICIYKIDHCEICISYGAWLCKYLSSTRVNGCNAAVSSLDVRAVYRHNVGNHGCTYKPTSHIDSSHSNDRKQSCFSTACLSKDFIRGSRYFLSTEQEESMGLLGLEVLIMLHSLPPSSILKAPTHKINGGNGEGGFLTLSHRVRRSRNFAITLMKAILRRLASFEGRRGYEILQRKARKRNQLALPITDRFRVP</sequence>
<evidence type="ECO:0000313" key="1">
    <source>
        <dbReference type="EMBL" id="GBM35119.1"/>
    </source>
</evidence>
<keyword evidence="2" id="KW-1185">Reference proteome</keyword>
<organism evidence="1 2">
    <name type="scientific">Araneus ventricosus</name>
    <name type="common">Orbweaver spider</name>
    <name type="synonym">Epeira ventricosa</name>
    <dbReference type="NCBI Taxonomy" id="182803"/>
    <lineage>
        <taxon>Eukaryota</taxon>
        <taxon>Metazoa</taxon>
        <taxon>Ecdysozoa</taxon>
        <taxon>Arthropoda</taxon>
        <taxon>Chelicerata</taxon>
        <taxon>Arachnida</taxon>
        <taxon>Araneae</taxon>
        <taxon>Araneomorphae</taxon>
        <taxon>Entelegynae</taxon>
        <taxon>Araneoidea</taxon>
        <taxon>Araneidae</taxon>
        <taxon>Araneus</taxon>
    </lineage>
</organism>
<comment type="caution">
    <text evidence="1">The sequence shown here is derived from an EMBL/GenBank/DDBJ whole genome shotgun (WGS) entry which is preliminary data.</text>
</comment>
<proteinExistence type="predicted"/>